<protein>
    <submittedName>
        <fullName evidence="3">SRPBCC family protein</fullName>
    </submittedName>
</protein>
<keyword evidence="4" id="KW-1185">Reference proteome</keyword>
<accession>A0A6M6JHT6</accession>
<sequence>MNPILTRSDGRSVLRMERRLAHPPERVWPALVEPERLADWFPSTATIEQRVGGRVEFGFGADGTVTDLDPPRLIAFTWDTDHLRFELRPDGDGSVLLLTHAFDDGPGAASFAAGWHTCLAALGLVLDGRPGEDPGLDHRALHEEYVDVLGLLEPVVTETQGGWEVALERQLVHPPEVVAPLVAGLDGRWELPEGTGHGARVRHSRTAATAQERDRARVEVPAAVAALVDRLPVAQHA</sequence>
<dbReference type="RefSeq" id="WP_172158379.1">
    <property type="nucleotide sequence ID" value="NZ_CP053564.1"/>
</dbReference>
<proteinExistence type="inferred from homology"/>
<dbReference type="Pfam" id="PF08327">
    <property type="entry name" value="AHSA1"/>
    <property type="match status" value="1"/>
</dbReference>
<dbReference type="AlphaFoldDB" id="A0A6M6JHT6"/>
<dbReference type="KEGG" id="pbro:HOP40_13625"/>
<feature type="domain" description="Activator of Hsp90 ATPase homologue 1/2-like C-terminal" evidence="2">
    <location>
        <begin position="22"/>
        <end position="123"/>
    </location>
</feature>
<dbReference type="InterPro" id="IPR023393">
    <property type="entry name" value="START-like_dom_sf"/>
</dbReference>
<gene>
    <name evidence="3" type="ORF">HOP40_13625</name>
</gene>
<dbReference type="SUPFAM" id="SSF55961">
    <property type="entry name" value="Bet v1-like"/>
    <property type="match status" value="1"/>
</dbReference>
<evidence type="ECO:0000313" key="4">
    <source>
        <dbReference type="Proteomes" id="UP000505377"/>
    </source>
</evidence>
<evidence type="ECO:0000256" key="1">
    <source>
        <dbReference type="ARBA" id="ARBA00006817"/>
    </source>
</evidence>
<comment type="similarity">
    <text evidence="1">Belongs to the AHA1 family.</text>
</comment>
<name>A0A6M6JHT6_9PSEU</name>
<dbReference type="CDD" id="cd08899">
    <property type="entry name" value="SRPBCC_CalC_Aha1-like_6"/>
    <property type="match status" value="1"/>
</dbReference>
<dbReference type="InterPro" id="IPR013538">
    <property type="entry name" value="ASHA1/2-like_C"/>
</dbReference>
<evidence type="ECO:0000313" key="3">
    <source>
        <dbReference type="EMBL" id="QJY46733.1"/>
    </source>
</evidence>
<dbReference type="Gene3D" id="3.30.530.20">
    <property type="match status" value="1"/>
</dbReference>
<dbReference type="Proteomes" id="UP000505377">
    <property type="component" value="Chromosome"/>
</dbReference>
<organism evidence="3 4">
    <name type="scientific">Pseudonocardia broussonetiae</name>
    <dbReference type="NCBI Taxonomy" id="2736640"/>
    <lineage>
        <taxon>Bacteria</taxon>
        <taxon>Bacillati</taxon>
        <taxon>Actinomycetota</taxon>
        <taxon>Actinomycetes</taxon>
        <taxon>Pseudonocardiales</taxon>
        <taxon>Pseudonocardiaceae</taxon>
        <taxon>Pseudonocardia</taxon>
    </lineage>
</organism>
<reference evidence="3 4" key="1">
    <citation type="submission" date="2020-05" db="EMBL/GenBank/DDBJ databases">
        <authorList>
            <person name="Mo P."/>
        </authorList>
    </citation>
    <scope>NUCLEOTIDE SEQUENCE [LARGE SCALE GENOMIC DNA]</scope>
    <source>
        <strain evidence="3 4">Gen01</strain>
    </source>
</reference>
<evidence type="ECO:0000259" key="2">
    <source>
        <dbReference type="Pfam" id="PF08327"/>
    </source>
</evidence>
<dbReference type="EMBL" id="CP053564">
    <property type="protein sequence ID" value="QJY46733.1"/>
    <property type="molecule type" value="Genomic_DNA"/>
</dbReference>